<name>A0A512RHX1_9BACT</name>
<dbReference type="Pfam" id="PF13443">
    <property type="entry name" value="HTH_26"/>
    <property type="match status" value="2"/>
</dbReference>
<organism evidence="2 3">
    <name type="scientific">Chitinophaga cymbidii</name>
    <dbReference type="NCBI Taxonomy" id="1096750"/>
    <lineage>
        <taxon>Bacteria</taxon>
        <taxon>Pseudomonadati</taxon>
        <taxon>Bacteroidota</taxon>
        <taxon>Chitinophagia</taxon>
        <taxon>Chitinophagales</taxon>
        <taxon>Chitinophagaceae</taxon>
        <taxon>Chitinophaga</taxon>
    </lineage>
</organism>
<dbReference type="EMBL" id="BKAU01000001">
    <property type="protein sequence ID" value="GEP95295.1"/>
    <property type="molecule type" value="Genomic_DNA"/>
</dbReference>
<dbReference type="AlphaFoldDB" id="A0A512RHX1"/>
<dbReference type="InterPro" id="IPR010982">
    <property type="entry name" value="Lambda_DNA-bd_dom_sf"/>
</dbReference>
<gene>
    <name evidence="2" type="ORF">CCY01nite_15550</name>
</gene>
<comment type="caution">
    <text evidence="2">The sequence shown here is derived from an EMBL/GenBank/DDBJ whole genome shotgun (WGS) entry which is preliminary data.</text>
</comment>
<evidence type="ECO:0000259" key="1">
    <source>
        <dbReference type="PROSITE" id="PS50943"/>
    </source>
</evidence>
<dbReference type="RefSeq" id="WP_146859436.1">
    <property type="nucleotide sequence ID" value="NZ_BKAU01000001.1"/>
</dbReference>
<dbReference type="Proteomes" id="UP000321436">
    <property type="component" value="Unassembled WGS sequence"/>
</dbReference>
<proteinExistence type="predicted"/>
<dbReference type="GO" id="GO:0003677">
    <property type="term" value="F:DNA binding"/>
    <property type="evidence" value="ECO:0007669"/>
    <property type="project" value="InterPro"/>
</dbReference>
<sequence length="193" mass="22469">MEAVSKNIIHEGARLKQIVRDKKMKILAFAETAGFSNQIAHYYFRKEAIKRSTLLEFCTLLGISLEEFYAWNHPRKLSPSPPDFHHGQRLGALIEEKGLNKTKLAERMGLSRRALYNLLEKAVFTPEQLKKVCQVMEITQKEFYGNWQTDDGGEDMQEVDSWKDKYYRLLEDHNKALVELARLKEQLQQGPVK</sequence>
<evidence type="ECO:0000313" key="3">
    <source>
        <dbReference type="Proteomes" id="UP000321436"/>
    </source>
</evidence>
<protein>
    <recommendedName>
        <fullName evidence="1">HTH cro/C1-type domain-containing protein</fullName>
    </recommendedName>
</protein>
<accession>A0A512RHX1</accession>
<dbReference type="PROSITE" id="PS50943">
    <property type="entry name" value="HTH_CROC1"/>
    <property type="match status" value="1"/>
</dbReference>
<dbReference type="CDD" id="cd00093">
    <property type="entry name" value="HTH_XRE"/>
    <property type="match status" value="2"/>
</dbReference>
<reference evidence="2 3" key="1">
    <citation type="submission" date="2019-07" db="EMBL/GenBank/DDBJ databases">
        <title>Whole genome shotgun sequence of Chitinophaga cymbidii NBRC 109752.</title>
        <authorList>
            <person name="Hosoyama A."/>
            <person name="Uohara A."/>
            <person name="Ohji S."/>
            <person name="Ichikawa N."/>
        </authorList>
    </citation>
    <scope>NUCLEOTIDE SEQUENCE [LARGE SCALE GENOMIC DNA]</scope>
    <source>
        <strain evidence="2 3">NBRC 109752</strain>
    </source>
</reference>
<dbReference type="InterPro" id="IPR001387">
    <property type="entry name" value="Cro/C1-type_HTH"/>
</dbReference>
<keyword evidence="3" id="KW-1185">Reference proteome</keyword>
<dbReference type="SUPFAM" id="SSF47413">
    <property type="entry name" value="lambda repressor-like DNA-binding domains"/>
    <property type="match status" value="2"/>
</dbReference>
<dbReference type="Gene3D" id="1.10.260.40">
    <property type="entry name" value="lambda repressor-like DNA-binding domains"/>
    <property type="match status" value="2"/>
</dbReference>
<dbReference type="SMART" id="SM00530">
    <property type="entry name" value="HTH_XRE"/>
    <property type="match status" value="2"/>
</dbReference>
<feature type="domain" description="HTH cro/C1-type" evidence="1">
    <location>
        <begin position="92"/>
        <end position="143"/>
    </location>
</feature>
<evidence type="ECO:0000313" key="2">
    <source>
        <dbReference type="EMBL" id="GEP95295.1"/>
    </source>
</evidence>
<dbReference type="OrthoDB" id="660795at2"/>